<dbReference type="EMBL" id="CP019312">
    <property type="protein sequence ID" value="APX11147.1"/>
    <property type="molecule type" value="Genomic_DNA"/>
</dbReference>
<evidence type="ECO:0000313" key="1">
    <source>
        <dbReference type="EMBL" id="APX11147.1"/>
    </source>
</evidence>
<sequence>MADLFTLPAETLGGVIDTVPFAKRFQLIPDVFGRMDSAMAQAGIFFAGPQTALYRVTGEDMDIRIGVALRKPMPGFEMFDVAETRALHMRHHGAFDTLPQVYQALTAEVEARGLTRTGWAREVYRFMASESSLNICDVYMDVATA</sequence>
<accession>A0A1P8MSS9</accession>
<proteinExistence type="predicted"/>
<dbReference type="OrthoDB" id="7849865at2"/>
<dbReference type="KEGG" id="tom:BWR18_05160"/>
<organism evidence="1 2">
    <name type="scientific">Tateyamaria omphalii</name>
    <dbReference type="NCBI Taxonomy" id="299262"/>
    <lineage>
        <taxon>Bacteria</taxon>
        <taxon>Pseudomonadati</taxon>
        <taxon>Pseudomonadota</taxon>
        <taxon>Alphaproteobacteria</taxon>
        <taxon>Rhodobacterales</taxon>
        <taxon>Roseobacteraceae</taxon>
        <taxon>Tateyamaria</taxon>
    </lineage>
</organism>
<evidence type="ECO:0008006" key="3">
    <source>
        <dbReference type="Google" id="ProtNLM"/>
    </source>
</evidence>
<protein>
    <recommendedName>
        <fullName evidence="3">AraC family transcriptional regulator</fullName>
    </recommendedName>
</protein>
<dbReference type="InterPro" id="IPR011256">
    <property type="entry name" value="Reg_factor_effector_dom_sf"/>
</dbReference>
<dbReference type="Proteomes" id="UP000186336">
    <property type="component" value="Chromosome"/>
</dbReference>
<keyword evidence="2" id="KW-1185">Reference proteome</keyword>
<name>A0A1P8MSS9_9RHOB</name>
<dbReference type="STRING" id="299262.BWR18_05160"/>
<dbReference type="Gene3D" id="3.20.80.10">
    <property type="entry name" value="Regulatory factor, effector binding domain"/>
    <property type="match status" value="1"/>
</dbReference>
<gene>
    <name evidence="1" type="ORF">BWR18_05160</name>
</gene>
<dbReference type="SUPFAM" id="SSF55136">
    <property type="entry name" value="Probable bacterial effector-binding domain"/>
    <property type="match status" value="1"/>
</dbReference>
<evidence type="ECO:0000313" key="2">
    <source>
        <dbReference type="Proteomes" id="UP000186336"/>
    </source>
</evidence>
<reference evidence="1 2" key="1">
    <citation type="submission" date="2017-01" db="EMBL/GenBank/DDBJ databases">
        <title>Complete genome of Tateyamaria omphalii DOK1-4 isolated from seawater in Dokdo.</title>
        <authorList>
            <person name="Kim J.H."/>
            <person name="Chi W.-J."/>
        </authorList>
    </citation>
    <scope>NUCLEOTIDE SEQUENCE [LARGE SCALE GENOMIC DNA]</scope>
    <source>
        <strain evidence="1 2">DOK1-4</strain>
    </source>
</reference>
<dbReference type="RefSeq" id="WP_076627011.1">
    <property type="nucleotide sequence ID" value="NZ_CP019312.1"/>
</dbReference>
<dbReference type="AlphaFoldDB" id="A0A1P8MSS9"/>